<dbReference type="Proteomes" id="UP000243406">
    <property type="component" value="Unassembled WGS sequence"/>
</dbReference>
<proteinExistence type="inferred from homology"/>
<dbReference type="InterPro" id="IPR051449">
    <property type="entry name" value="ABC-2_transporter_component"/>
</dbReference>
<evidence type="ECO:0000313" key="10">
    <source>
        <dbReference type="EMBL" id="SKB41349.1"/>
    </source>
</evidence>
<comment type="similarity">
    <text evidence="2 8">Belongs to the ABC-2 integral membrane protein family.</text>
</comment>
<sequence length="382" mass="42773">MNINFKKYIAPLILILIFPNLVNILTCYSMKEKQLRYIPSAVYLGDNTSMTRDIVRNLKSSETFDVQYIVDDPNEVEVLMRDGKILFGLIIPQNFTNDIKNFKSPKLTTVIDGTQLSPASFTKIASSELLMTIKAGAMMSTYQGKLSMSETEALNTAMPINIVNRLIGNPTRNYINFLLPGMMLAIVQVAVAMNAASSKIVKKSSGIIDFFKNVMKNLIDYGILGIVSAVLILALQHYIFDVSIKASYTSILLLLIVFMLAVVSMSLLIASIFSKKQVFATQVAAVWFIPSSILSGYSWPLISMPDFFRQISSFMPYTYFVSTLRNLMLKGHSYDYKTNIAMLLILTLGSLILSLVSFVIRKQILKRNITLKSLSGRKVLHD</sequence>
<organism evidence="10 11">
    <name type="scientific">Acetoanaerobium noterae</name>
    <dbReference type="NCBI Taxonomy" id="745369"/>
    <lineage>
        <taxon>Bacteria</taxon>
        <taxon>Bacillati</taxon>
        <taxon>Bacillota</taxon>
        <taxon>Clostridia</taxon>
        <taxon>Peptostreptococcales</taxon>
        <taxon>Filifactoraceae</taxon>
        <taxon>Acetoanaerobium</taxon>
    </lineage>
</organism>
<feature type="transmembrane region" description="Helical" evidence="8">
    <location>
        <begin position="174"/>
        <end position="198"/>
    </location>
</feature>
<keyword evidence="5 8" id="KW-0812">Transmembrane</keyword>
<dbReference type="InterPro" id="IPR013525">
    <property type="entry name" value="ABC2_TM"/>
</dbReference>
<feature type="transmembrane region" description="Helical" evidence="8">
    <location>
        <begin position="251"/>
        <end position="273"/>
    </location>
</feature>
<evidence type="ECO:0000256" key="8">
    <source>
        <dbReference type="RuleBase" id="RU361157"/>
    </source>
</evidence>
<dbReference type="InterPro" id="IPR047817">
    <property type="entry name" value="ABC2_TM_bact-type"/>
</dbReference>
<dbReference type="GO" id="GO:0140359">
    <property type="term" value="F:ABC-type transporter activity"/>
    <property type="evidence" value="ECO:0007669"/>
    <property type="project" value="InterPro"/>
</dbReference>
<feature type="domain" description="ABC transmembrane type-2" evidence="9">
    <location>
        <begin position="143"/>
        <end position="363"/>
    </location>
</feature>
<evidence type="ECO:0000256" key="7">
    <source>
        <dbReference type="ARBA" id="ARBA00023136"/>
    </source>
</evidence>
<dbReference type="OrthoDB" id="9788252at2"/>
<dbReference type="EMBL" id="FUYN01000002">
    <property type="protein sequence ID" value="SKB41349.1"/>
    <property type="molecule type" value="Genomic_DNA"/>
</dbReference>
<dbReference type="PRINTS" id="PR00164">
    <property type="entry name" value="ABC2TRNSPORT"/>
</dbReference>
<reference evidence="11" key="1">
    <citation type="submission" date="2017-02" db="EMBL/GenBank/DDBJ databases">
        <authorList>
            <person name="Varghese N."/>
            <person name="Submissions S."/>
        </authorList>
    </citation>
    <scope>NUCLEOTIDE SEQUENCE [LARGE SCALE GENOMIC DNA]</scope>
    <source>
        <strain evidence="11">ATCC 35199</strain>
    </source>
</reference>
<feature type="transmembrane region" description="Helical" evidence="8">
    <location>
        <begin position="12"/>
        <end position="30"/>
    </location>
</feature>
<comment type="subcellular location">
    <subcellularLocation>
        <location evidence="1 8">Cell membrane</location>
        <topology evidence="1 8">Multi-pass membrane protein</topology>
    </subcellularLocation>
</comment>
<dbReference type="PANTHER" id="PTHR30294:SF29">
    <property type="entry name" value="MULTIDRUG ABC TRANSPORTER PERMEASE YBHS-RELATED"/>
    <property type="match status" value="1"/>
</dbReference>
<dbReference type="PANTHER" id="PTHR30294">
    <property type="entry name" value="MEMBRANE COMPONENT OF ABC TRANSPORTER YHHJ-RELATED"/>
    <property type="match status" value="1"/>
</dbReference>
<evidence type="ECO:0000256" key="2">
    <source>
        <dbReference type="ARBA" id="ARBA00007783"/>
    </source>
</evidence>
<keyword evidence="6 8" id="KW-1133">Transmembrane helix</keyword>
<accession>A0A1T5B2M1</accession>
<keyword evidence="7 8" id="KW-0472">Membrane</keyword>
<protein>
    <recommendedName>
        <fullName evidence="8">Transport permease protein</fullName>
    </recommendedName>
</protein>
<evidence type="ECO:0000256" key="6">
    <source>
        <dbReference type="ARBA" id="ARBA00022989"/>
    </source>
</evidence>
<gene>
    <name evidence="10" type="ORF">SAMN02745120_1386</name>
</gene>
<dbReference type="RefSeq" id="WP_079589270.1">
    <property type="nucleotide sequence ID" value="NZ_FUYN01000002.1"/>
</dbReference>
<dbReference type="GO" id="GO:0043190">
    <property type="term" value="C:ATP-binding cassette (ABC) transporter complex"/>
    <property type="evidence" value="ECO:0007669"/>
    <property type="project" value="InterPro"/>
</dbReference>
<dbReference type="PROSITE" id="PS51012">
    <property type="entry name" value="ABC_TM2"/>
    <property type="match status" value="1"/>
</dbReference>
<dbReference type="InterPro" id="IPR000412">
    <property type="entry name" value="ABC_2_transport"/>
</dbReference>
<evidence type="ECO:0000313" key="11">
    <source>
        <dbReference type="Proteomes" id="UP000243406"/>
    </source>
</evidence>
<keyword evidence="4 8" id="KW-1003">Cell membrane</keyword>
<evidence type="ECO:0000256" key="4">
    <source>
        <dbReference type="ARBA" id="ARBA00022475"/>
    </source>
</evidence>
<feature type="transmembrane region" description="Helical" evidence="8">
    <location>
        <begin position="279"/>
        <end position="299"/>
    </location>
</feature>
<keyword evidence="11" id="KW-1185">Reference proteome</keyword>
<evidence type="ECO:0000256" key="3">
    <source>
        <dbReference type="ARBA" id="ARBA00022448"/>
    </source>
</evidence>
<feature type="transmembrane region" description="Helical" evidence="8">
    <location>
        <begin position="218"/>
        <end position="239"/>
    </location>
</feature>
<dbReference type="AlphaFoldDB" id="A0A1T5B2M1"/>
<evidence type="ECO:0000259" key="9">
    <source>
        <dbReference type="PROSITE" id="PS51012"/>
    </source>
</evidence>
<feature type="transmembrane region" description="Helical" evidence="8">
    <location>
        <begin position="340"/>
        <end position="360"/>
    </location>
</feature>
<dbReference type="Pfam" id="PF12698">
    <property type="entry name" value="ABC2_membrane_3"/>
    <property type="match status" value="1"/>
</dbReference>
<evidence type="ECO:0000256" key="5">
    <source>
        <dbReference type="ARBA" id="ARBA00022692"/>
    </source>
</evidence>
<evidence type="ECO:0000256" key="1">
    <source>
        <dbReference type="ARBA" id="ARBA00004651"/>
    </source>
</evidence>
<name>A0A1T5B2M1_9FIRM</name>
<dbReference type="Gene3D" id="3.40.1710.10">
    <property type="entry name" value="abc type-2 transporter like domain"/>
    <property type="match status" value="1"/>
</dbReference>
<keyword evidence="3 8" id="KW-0813">Transport</keyword>